<dbReference type="SMART" id="SM01217">
    <property type="entry name" value="Fn3_like"/>
    <property type="match status" value="1"/>
</dbReference>
<evidence type="ECO:0000256" key="2">
    <source>
        <dbReference type="ARBA" id="ARBA00022801"/>
    </source>
</evidence>
<keyword evidence="4" id="KW-0326">Glycosidase</keyword>
<dbReference type="FunFam" id="2.60.40.10:FF:000495">
    <property type="entry name" value="Periplasmic beta-glucosidase"/>
    <property type="match status" value="1"/>
</dbReference>
<dbReference type="EMBL" id="SNRY01002298">
    <property type="protein sequence ID" value="KAA6325762.1"/>
    <property type="molecule type" value="Genomic_DNA"/>
</dbReference>
<organism evidence="4">
    <name type="scientific">termite gut metagenome</name>
    <dbReference type="NCBI Taxonomy" id="433724"/>
    <lineage>
        <taxon>unclassified sequences</taxon>
        <taxon>metagenomes</taxon>
        <taxon>organismal metagenomes</taxon>
    </lineage>
</organism>
<accession>A0A5J4QW82</accession>
<dbReference type="InterPro" id="IPR013783">
    <property type="entry name" value="Ig-like_fold"/>
</dbReference>
<sequence length="122" mass="13399">MSYTTFEYGKPVADKNKITSGDTITITVKVKNTDAREGQEIVQLYVSDKKSSLPCSVKELKGFKKAKLAAGEEKEISFILSKQALSFYDDAKGQWIVEPGKFEAIIAASAADIKAVVGFEWI</sequence>
<dbReference type="GO" id="GO:0008422">
    <property type="term" value="F:beta-glucosidase activity"/>
    <property type="evidence" value="ECO:0007669"/>
    <property type="project" value="UniProtKB-EC"/>
</dbReference>
<protein>
    <submittedName>
        <fullName evidence="4">Beta-glucosidase BoGH3A</fullName>
        <ecNumber evidence="4">3.2.1.21</ecNumber>
    </submittedName>
</protein>
<comment type="caution">
    <text evidence="4">The sequence shown here is derived from an EMBL/GenBank/DDBJ whole genome shotgun (WGS) entry which is preliminary data.</text>
</comment>
<name>A0A5J4QW82_9ZZZZ</name>
<proteinExistence type="inferred from homology"/>
<dbReference type="InterPro" id="IPR050288">
    <property type="entry name" value="Cellulose_deg_GH3"/>
</dbReference>
<dbReference type="InterPro" id="IPR026891">
    <property type="entry name" value="Fn3-like"/>
</dbReference>
<dbReference type="Pfam" id="PF14310">
    <property type="entry name" value="Fn3-like"/>
    <property type="match status" value="1"/>
</dbReference>
<keyword evidence="2 4" id="KW-0378">Hydrolase</keyword>
<dbReference type="PANTHER" id="PTHR42715">
    <property type="entry name" value="BETA-GLUCOSIDASE"/>
    <property type="match status" value="1"/>
</dbReference>
<feature type="domain" description="Fibronectin type III-like" evidence="3">
    <location>
        <begin position="40"/>
        <end position="110"/>
    </location>
</feature>
<dbReference type="Gene3D" id="2.60.40.10">
    <property type="entry name" value="Immunoglobulins"/>
    <property type="match status" value="1"/>
</dbReference>
<reference evidence="4" key="1">
    <citation type="submission" date="2019-03" db="EMBL/GenBank/DDBJ databases">
        <title>Single cell metagenomics reveals metabolic interactions within the superorganism composed of flagellate Streblomastix strix and complex community of Bacteroidetes bacteria on its surface.</title>
        <authorList>
            <person name="Treitli S.C."/>
            <person name="Kolisko M."/>
            <person name="Husnik F."/>
            <person name="Keeling P."/>
            <person name="Hampl V."/>
        </authorList>
    </citation>
    <scope>NUCLEOTIDE SEQUENCE</scope>
    <source>
        <strain evidence="4">STM</strain>
    </source>
</reference>
<dbReference type="PANTHER" id="PTHR42715:SF10">
    <property type="entry name" value="BETA-GLUCOSIDASE"/>
    <property type="match status" value="1"/>
</dbReference>
<dbReference type="EC" id="3.2.1.21" evidence="4"/>
<comment type="similarity">
    <text evidence="1">Belongs to the glycosyl hydrolase 3 family.</text>
</comment>
<dbReference type="AlphaFoldDB" id="A0A5J4QW82"/>
<evidence type="ECO:0000313" key="4">
    <source>
        <dbReference type="EMBL" id="KAA6325762.1"/>
    </source>
</evidence>
<evidence type="ECO:0000259" key="3">
    <source>
        <dbReference type="SMART" id="SM01217"/>
    </source>
</evidence>
<evidence type="ECO:0000256" key="1">
    <source>
        <dbReference type="ARBA" id="ARBA00005336"/>
    </source>
</evidence>
<gene>
    <name evidence="4" type="ORF">EZS27_025060</name>
</gene>